<keyword evidence="3" id="KW-1185">Reference proteome</keyword>
<dbReference type="Gramene" id="EOY32253">
    <property type="protein sequence ID" value="EOY32253"/>
    <property type="gene ID" value="TCM_039929"/>
</dbReference>
<feature type="region of interest" description="Disordered" evidence="1">
    <location>
        <begin position="1"/>
        <end position="64"/>
    </location>
</feature>
<dbReference type="EMBL" id="CM001887">
    <property type="protein sequence ID" value="EOY32253.1"/>
    <property type="molecule type" value="Genomic_DNA"/>
</dbReference>
<evidence type="ECO:0000256" key="1">
    <source>
        <dbReference type="SAM" id="MobiDB-lite"/>
    </source>
</evidence>
<evidence type="ECO:0000313" key="3">
    <source>
        <dbReference type="Proteomes" id="UP000026915"/>
    </source>
</evidence>
<protein>
    <submittedName>
        <fullName evidence="2">Uncharacterized protein</fullName>
    </submittedName>
</protein>
<sequence>MEPPQRRTTAAVEEDGCKLAEREEKTGEGRLKVLRKTEEGERERKQNNTKGGTGISHSHPKDKSEEFLFLRNSYSSPCLTTKQGMRNGNGIEGE</sequence>
<dbReference type="HOGENOM" id="CLU_2390452_0_0_1"/>
<proteinExistence type="predicted"/>
<dbReference type="InParanoid" id="A0A061GS80"/>
<accession>A0A061GS80</accession>
<organism evidence="2 3">
    <name type="scientific">Theobroma cacao</name>
    <name type="common">Cacao</name>
    <name type="synonym">Cocoa</name>
    <dbReference type="NCBI Taxonomy" id="3641"/>
    <lineage>
        <taxon>Eukaryota</taxon>
        <taxon>Viridiplantae</taxon>
        <taxon>Streptophyta</taxon>
        <taxon>Embryophyta</taxon>
        <taxon>Tracheophyta</taxon>
        <taxon>Spermatophyta</taxon>
        <taxon>Magnoliopsida</taxon>
        <taxon>eudicotyledons</taxon>
        <taxon>Gunneridae</taxon>
        <taxon>Pentapetalae</taxon>
        <taxon>rosids</taxon>
        <taxon>malvids</taxon>
        <taxon>Malvales</taxon>
        <taxon>Malvaceae</taxon>
        <taxon>Byttnerioideae</taxon>
        <taxon>Theobroma</taxon>
    </lineage>
</organism>
<evidence type="ECO:0000313" key="2">
    <source>
        <dbReference type="EMBL" id="EOY32253.1"/>
    </source>
</evidence>
<name>A0A061GS80_THECC</name>
<reference evidence="2 3" key="1">
    <citation type="journal article" date="2013" name="Genome Biol.">
        <title>The genome sequence of the most widely cultivated cacao type and its use to identify candidate genes regulating pod color.</title>
        <authorList>
            <person name="Motamayor J.C."/>
            <person name="Mockaitis K."/>
            <person name="Schmutz J."/>
            <person name="Haiminen N."/>
            <person name="Iii D.L."/>
            <person name="Cornejo O."/>
            <person name="Findley S.D."/>
            <person name="Zheng P."/>
            <person name="Utro F."/>
            <person name="Royaert S."/>
            <person name="Saski C."/>
            <person name="Jenkins J."/>
            <person name="Podicheti R."/>
            <person name="Zhao M."/>
            <person name="Scheffler B.E."/>
            <person name="Stack J.C."/>
            <person name="Feltus F.A."/>
            <person name="Mustiga G.M."/>
            <person name="Amores F."/>
            <person name="Phillips W."/>
            <person name="Marelli J.P."/>
            <person name="May G.D."/>
            <person name="Shapiro H."/>
            <person name="Ma J."/>
            <person name="Bustamante C.D."/>
            <person name="Schnell R.J."/>
            <person name="Main D."/>
            <person name="Gilbert D."/>
            <person name="Parida L."/>
            <person name="Kuhn D.N."/>
        </authorList>
    </citation>
    <scope>NUCLEOTIDE SEQUENCE [LARGE SCALE GENOMIC DNA]</scope>
    <source>
        <strain evidence="3">cv. Matina 1-6</strain>
    </source>
</reference>
<dbReference type="Proteomes" id="UP000026915">
    <property type="component" value="Chromosome 9"/>
</dbReference>
<dbReference type="AlphaFoldDB" id="A0A061GS80"/>
<gene>
    <name evidence="2" type="ORF">TCM_039929</name>
</gene>
<feature type="compositionally biased region" description="Basic and acidic residues" evidence="1">
    <location>
        <begin position="15"/>
        <end position="46"/>
    </location>
</feature>